<feature type="domain" description="Lsr2 DNA-binding" evidence="4">
    <location>
        <begin position="82"/>
        <end position="118"/>
    </location>
</feature>
<dbReference type="EMBL" id="BMCU01000004">
    <property type="protein sequence ID" value="GGG20660.1"/>
    <property type="molecule type" value="Genomic_DNA"/>
</dbReference>
<gene>
    <name evidence="5" type="ORF">GCM10007304_38230</name>
</gene>
<protein>
    <submittedName>
        <fullName evidence="5">Protein lsr2</fullName>
    </submittedName>
</protein>
<feature type="domain" description="Lsr2 dimerization" evidence="3">
    <location>
        <begin position="1"/>
        <end position="57"/>
    </location>
</feature>
<dbReference type="Pfam" id="PF23359">
    <property type="entry name" value="Lsr2_DNA-bd"/>
    <property type="match status" value="1"/>
</dbReference>
<sequence>MVKKVTVTLVDDLDNVPASETVMVGLDGSWYEIDLSDSNADLLRKQMGQWIIHARKITRRARSASSNGQREPASAPRTRGAADRARSAAIRDWAREQGFEISARGRISSEVVRAYENAE</sequence>
<dbReference type="GO" id="GO:0016746">
    <property type="term" value="F:acyltransferase activity"/>
    <property type="evidence" value="ECO:0007669"/>
    <property type="project" value="InterPro"/>
</dbReference>
<dbReference type="InterPro" id="IPR042261">
    <property type="entry name" value="Lsr2-like_dimerization"/>
</dbReference>
<keyword evidence="1" id="KW-0238">DNA-binding</keyword>
<reference evidence="5" key="2">
    <citation type="submission" date="2020-09" db="EMBL/GenBank/DDBJ databases">
        <authorList>
            <person name="Sun Q."/>
            <person name="Sedlacek I."/>
        </authorList>
    </citation>
    <scope>NUCLEOTIDE SEQUENCE</scope>
    <source>
        <strain evidence="5">CCM 7905</strain>
    </source>
</reference>
<evidence type="ECO:0000256" key="1">
    <source>
        <dbReference type="ARBA" id="ARBA00023125"/>
    </source>
</evidence>
<reference evidence="5" key="1">
    <citation type="journal article" date="2014" name="Int. J. Syst. Evol. Microbiol.">
        <title>Complete genome sequence of Corynebacterium casei LMG S-19264T (=DSM 44701T), isolated from a smear-ripened cheese.</title>
        <authorList>
            <consortium name="US DOE Joint Genome Institute (JGI-PGF)"/>
            <person name="Walter F."/>
            <person name="Albersmeier A."/>
            <person name="Kalinowski J."/>
            <person name="Ruckert C."/>
        </authorList>
    </citation>
    <scope>NUCLEOTIDE SEQUENCE</scope>
    <source>
        <strain evidence="5">CCM 7905</strain>
    </source>
</reference>
<evidence type="ECO:0000259" key="4">
    <source>
        <dbReference type="Pfam" id="PF23359"/>
    </source>
</evidence>
<dbReference type="InterPro" id="IPR024412">
    <property type="entry name" value="Lsr2_dim_dom"/>
</dbReference>
<dbReference type="Pfam" id="PF11774">
    <property type="entry name" value="Lsr2"/>
    <property type="match status" value="1"/>
</dbReference>
<dbReference type="AlphaFoldDB" id="A0A917LFX2"/>
<dbReference type="InterPro" id="IPR036625">
    <property type="entry name" value="E3-bd_dom_sf"/>
</dbReference>
<name>A0A917LFX2_9NOCA</name>
<evidence type="ECO:0000256" key="2">
    <source>
        <dbReference type="SAM" id="MobiDB-lite"/>
    </source>
</evidence>
<evidence type="ECO:0000259" key="3">
    <source>
        <dbReference type="Pfam" id="PF11774"/>
    </source>
</evidence>
<organism evidence="5 6">
    <name type="scientific">Rhodococcoides trifolii</name>
    <dbReference type="NCBI Taxonomy" id="908250"/>
    <lineage>
        <taxon>Bacteria</taxon>
        <taxon>Bacillati</taxon>
        <taxon>Actinomycetota</taxon>
        <taxon>Actinomycetes</taxon>
        <taxon>Mycobacteriales</taxon>
        <taxon>Nocardiaceae</taxon>
        <taxon>Rhodococcoides</taxon>
    </lineage>
</organism>
<feature type="region of interest" description="Disordered" evidence="2">
    <location>
        <begin position="59"/>
        <end position="86"/>
    </location>
</feature>
<accession>A0A917LFX2</accession>
<proteinExistence type="predicted"/>
<dbReference type="Gene3D" id="3.30.60.230">
    <property type="entry name" value="Lsr2, dimerization domain"/>
    <property type="match status" value="1"/>
</dbReference>
<evidence type="ECO:0000313" key="5">
    <source>
        <dbReference type="EMBL" id="GGG20660.1"/>
    </source>
</evidence>
<dbReference type="GO" id="GO:0003677">
    <property type="term" value="F:DNA binding"/>
    <property type="evidence" value="ECO:0007669"/>
    <property type="project" value="UniProtKB-KW"/>
</dbReference>
<dbReference type="Proteomes" id="UP000654257">
    <property type="component" value="Unassembled WGS sequence"/>
</dbReference>
<dbReference type="InterPro" id="IPR055370">
    <property type="entry name" value="Lsr2_DNA-bd"/>
</dbReference>
<comment type="caution">
    <text evidence="5">The sequence shown here is derived from an EMBL/GenBank/DDBJ whole genome shotgun (WGS) entry which is preliminary data.</text>
</comment>
<keyword evidence="6" id="KW-1185">Reference proteome</keyword>
<dbReference type="RefSeq" id="WP_188546478.1">
    <property type="nucleotide sequence ID" value="NZ_BMCU01000004.1"/>
</dbReference>
<dbReference type="Gene3D" id="4.10.320.10">
    <property type="entry name" value="E3-binding domain"/>
    <property type="match status" value="1"/>
</dbReference>
<evidence type="ECO:0000313" key="6">
    <source>
        <dbReference type="Proteomes" id="UP000654257"/>
    </source>
</evidence>